<organism evidence="1 2">
    <name type="scientific">Rhizobium wenxiniae</name>
    <dbReference type="NCBI Taxonomy" id="1737357"/>
    <lineage>
        <taxon>Bacteria</taxon>
        <taxon>Pseudomonadati</taxon>
        <taxon>Pseudomonadota</taxon>
        <taxon>Alphaproteobacteria</taxon>
        <taxon>Hyphomicrobiales</taxon>
        <taxon>Rhizobiaceae</taxon>
        <taxon>Rhizobium/Agrobacterium group</taxon>
        <taxon>Rhizobium</taxon>
    </lineage>
</organism>
<sequence length="95" mass="10336">MERDNLHIFNPVIVSLGDAHADLTISSVEEAAEELLTEWPIDDSDRYYEAVKACLDCITSDADPDFARTAFVQAAEEAGMSIKGIISDIGSFQAV</sequence>
<dbReference type="Pfam" id="PF06169">
    <property type="entry name" value="DUF982"/>
    <property type="match status" value="1"/>
</dbReference>
<gene>
    <name evidence="1" type="ORF">HNQ72_004625</name>
</gene>
<evidence type="ECO:0000313" key="2">
    <source>
        <dbReference type="Proteomes" id="UP000547879"/>
    </source>
</evidence>
<dbReference type="RefSeq" id="WP_244654465.1">
    <property type="nucleotide sequence ID" value="NZ_BMHW01000005.1"/>
</dbReference>
<evidence type="ECO:0008006" key="3">
    <source>
        <dbReference type="Google" id="ProtNLM"/>
    </source>
</evidence>
<proteinExistence type="predicted"/>
<keyword evidence="2" id="KW-1185">Reference proteome</keyword>
<dbReference type="EMBL" id="JACHEG010000006">
    <property type="protein sequence ID" value="MBB6164780.1"/>
    <property type="molecule type" value="Genomic_DNA"/>
</dbReference>
<evidence type="ECO:0000313" key="1">
    <source>
        <dbReference type="EMBL" id="MBB6164780.1"/>
    </source>
</evidence>
<dbReference type="Proteomes" id="UP000547879">
    <property type="component" value="Unassembled WGS sequence"/>
</dbReference>
<name>A0A7W9YA47_9HYPH</name>
<protein>
    <recommendedName>
        <fullName evidence="3">DUF982 domain-containing protein</fullName>
    </recommendedName>
</protein>
<dbReference type="InterPro" id="IPR010385">
    <property type="entry name" value="DUF982"/>
</dbReference>
<dbReference type="AlphaFoldDB" id="A0A7W9YA47"/>
<dbReference type="Gene3D" id="6.10.250.730">
    <property type="match status" value="1"/>
</dbReference>
<accession>A0A7W9YA47</accession>
<reference evidence="1 2" key="1">
    <citation type="submission" date="2020-08" db="EMBL/GenBank/DDBJ databases">
        <title>Genomic Encyclopedia of Type Strains, Phase IV (KMG-IV): sequencing the most valuable type-strain genomes for metagenomic binning, comparative biology and taxonomic classification.</title>
        <authorList>
            <person name="Goeker M."/>
        </authorList>
    </citation>
    <scope>NUCLEOTIDE SEQUENCE [LARGE SCALE GENOMIC DNA]</scope>
    <source>
        <strain evidence="1 2">DSM 100734</strain>
    </source>
</reference>
<comment type="caution">
    <text evidence="1">The sequence shown here is derived from an EMBL/GenBank/DDBJ whole genome shotgun (WGS) entry which is preliminary data.</text>
</comment>